<reference evidence="3" key="1">
    <citation type="submission" date="2018-05" db="EMBL/GenBank/DDBJ databases">
        <authorList>
            <person name="Cea G.-C."/>
            <person name="William W."/>
        </authorList>
    </citation>
    <scope>NUCLEOTIDE SEQUENCE [LARGE SCALE GENOMIC DNA]</scope>
    <source>
        <strain evidence="3">DB21MT 5</strain>
    </source>
</reference>
<organism evidence="2 3">
    <name type="scientific">Moritella yayanosii</name>
    <dbReference type="NCBI Taxonomy" id="69539"/>
    <lineage>
        <taxon>Bacteria</taxon>
        <taxon>Pseudomonadati</taxon>
        <taxon>Pseudomonadota</taxon>
        <taxon>Gammaproteobacteria</taxon>
        <taxon>Alteromonadales</taxon>
        <taxon>Moritellaceae</taxon>
        <taxon>Moritella</taxon>
    </lineage>
</organism>
<keyword evidence="1" id="KW-1133">Transmembrane helix</keyword>
<name>A0A330LNG9_9GAMM</name>
<dbReference type="Proteomes" id="UP000250163">
    <property type="component" value="Chromosome MORIYA"/>
</dbReference>
<dbReference type="EMBL" id="LS483250">
    <property type="protein sequence ID" value="SQD78410.1"/>
    <property type="molecule type" value="Genomic_DNA"/>
</dbReference>
<evidence type="ECO:0000256" key="1">
    <source>
        <dbReference type="SAM" id="Phobius"/>
    </source>
</evidence>
<protein>
    <submittedName>
        <fullName evidence="2">Uncharacterized protein</fullName>
    </submittedName>
</protein>
<accession>A0A330LNG9</accession>
<dbReference type="KEGG" id="mya:MORIYA_1932"/>
<keyword evidence="1" id="KW-0472">Membrane</keyword>
<evidence type="ECO:0000313" key="2">
    <source>
        <dbReference type="EMBL" id="SQD78410.1"/>
    </source>
</evidence>
<evidence type="ECO:0000313" key="3">
    <source>
        <dbReference type="Proteomes" id="UP000250163"/>
    </source>
</evidence>
<sequence length="42" mass="4513">MLVINGFGSKSVQEMMSTAINLTAGTTMLPPIFIMVAYHLPS</sequence>
<proteinExistence type="predicted"/>
<dbReference type="AlphaFoldDB" id="A0A330LNG9"/>
<gene>
    <name evidence="2" type="ORF">MORIYA_1932</name>
</gene>
<keyword evidence="3" id="KW-1185">Reference proteome</keyword>
<keyword evidence="1" id="KW-0812">Transmembrane</keyword>
<feature type="transmembrane region" description="Helical" evidence="1">
    <location>
        <begin position="20"/>
        <end position="40"/>
    </location>
</feature>